<name>A0ABP7N9Q3_9BACT</name>
<reference evidence="2" key="1">
    <citation type="journal article" date="2019" name="Int. J. Syst. Evol. Microbiol.">
        <title>The Global Catalogue of Microorganisms (GCM) 10K type strain sequencing project: providing services to taxonomists for standard genome sequencing and annotation.</title>
        <authorList>
            <consortium name="The Broad Institute Genomics Platform"/>
            <consortium name="The Broad Institute Genome Sequencing Center for Infectious Disease"/>
            <person name="Wu L."/>
            <person name="Ma J."/>
        </authorList>
    </citation>
    <scope>NUCLEOTIDE SEQUENCE [LARGE SCALE GENOMIC DNA]</scope>
    <source>
        <strain evidence="2">JCM 17214</strain>
    </source>
</reference>
<sequence length="188" mass="21410">MVSYLNPQAPTLPNPIGLDKEIQRVQLLLAAKLPWLQVSYGRAYRSGRKDGTKTIYYPEVYDGEREYRDVLPNDNVSAQSFFYPRDPASNPDSAPTPLGLALNQPVDLIFWVNLRALDPAKDYRFEAELLRDVLRVLSNNSIAVQRVYTTAEEVFKGFSMDVVAEQVFRMPYAGFRIQCELSLQNVLC</sequence>
<proteinExistence type="predicted"/>
<protein>
    <submittedName>
        <fullName evidence="1">Uncharacterized protein</fullName>
    </submittedName>
</protein>
<organism evidence="1 2">
    <name type="scientific">Hymenobacter algoricola</name>
    <dbReference type="NCBI Taxonomy" id="486267"/>
    <lineage>
        <taxon>Bacteria</taxon>
        <taxon>Pseudomonadati</taxon>
        <taxon>Bacteroidota</taxon>
        <taxon>Cytophagia</taxon>
        <taxon>Cytophagales</taxon>
        <taxon>Hymenobacteraceae</taxon>
        <taxon>Hymenobacter</taxon>
    </lineage>
</organism>
<dbReference type="RefSeq" id="WP_345114428.1">
    <property type="nucleotide sequence ID" value="NZ_BAABDH010000041.1"/>
</dbReference>
<evidence type="ECO:0000313" key="2">
    <source>
        <dbReference type="Proteomes" id="UP001499909"/>
    </source>
</evidence>
<accession>A0ABP7N9Q3</accession>
<dbReference type="Proteomes" id="UP001499909">
    <property type="component" value="Unassembled WGS sequence"/>
</dbReference>
<gene>
    <name evidence="1" type="ORF">GCM10022406_25530</name>
</gene>
<comment type="caution">
    <text evidence="1">The sequence shown here is derived from an EMBL/GenBank/DDBJ whole genome shotgun (WGS) entry which is preliminary data.</text>
</comment>
<dbReference type="EMBL" id="BAABDH010000041">
    <property type="protein sequence ID" value="GAA3940409.1"/>
    <property type="molecule type" value="Genomic_DNA"/>
</dbReference>
<evidence type="ECO:0000313" key="1">
    <source>
        <dbReference type="EMBL" id="GAA3940409.1"/>
    </source>
</evidence>
<keyword evidence="2" id="KW-1185">Reference proteome</keyword>